<evidence type="ECO:0000313" key="2">
    <source>
        <dbReference type="EMBL" id="KAF5336509.1"/>
    </source>
</evidence>
<feature type="transmembrane region" description="Helical" evidence="1">
    <location>
        <begin position="253"/>
        <end position="275"/>
    </location>
</feature>
<reference evidence="2 3" key="1">
    <citation type="journal article" date="2020" name="ISME J.">
        <title>Uncovering the hidden diversity of litter-decomposition mechanisms in mushroom-forming fungi.</title>
        <authorList>
            <person name="Floudas D."/>
            <person name="Bentzer J."/>
            <person name="Ahren D."/>
            <person name="Johansson T."/>
            <person name="Persson P."/>
            <person name="Tunlid A."/>
        </authorList>
    </citation>
    <scope>NUCLEOTIDE SEQUENCE [LARGE SCALE GENOMIC DNA]</scope>
    <source>
        <strain evidence="2 3">CBS 175.51</strain>
    </source>
</reference>
<feature type="transmembrane region" description="Helical" evidence="1">
    <location>
        <begin position="175"/>
        <end position="195"/>
    </location>
</feature>
<keyword evidence="1" id="KW-0812">Transmembrane</keyword>
<sequence>MGGLSNTPEAGNILARALLTDLVLSLIVVGIQLFMCIYGLIAFLEIPRAERRGRVRYIIISWTLFTLLSFDTFTNVSSFFRAVFYSRAPEDFASQRVKEFTWLSFAGCVACIAASLISDGLLLYRCYLIWNQKRQVLILPLLTYLASIAFSVPFLHPIIEHIGWADSNLTFGSLWTFSSVATNVLATALISYRLIRSRRKLSPLVDSQDLSLYTGVLAILIESALPLSICGMAYAIILAITKPGDPDIVNKEAASYILAGLYFTFSGLSPQMIIFRVTTGRSWVRGRTGTSEATEIVHISKEGPMFSPQDHSIYRRSGIIDISYLPMEATESSTSAPKEAARR</sequence>
<dbReference type="OrthoDB" id="3351617at2759"/>
<keyword evidence="3" id="KW-1185">Reference proteome</keyword>
<gene>
    <name evidence="2" type="ORF">D9611_006565</name>
</gene>
<organism evidence="2 3">
    <name type="scientific">Ephemerocybe angulata</name>
    <dbReference type="NCBI Taxonomy" id="980116"/>
    <lineage>
        <taxon>Eukaryota</taxon>
        <taxon>Fungi</taxon>
        <taxon>Dikarya</taxon>
        <taxon>Basidiomycota</taxon>
        <taxon>Agaricomycotina</taxon>
        <taxon>Agaricomycetes</taxon>
        <taxon>Agaricomycetidae</taxon>
        <taxon>Agaricales</taxon>
        <taxon>Agaricineae</taxon>
        <taxon>Psathyrellaceae</taxon>
        <taxon>Ephemerocybe</taxon>
    </lineage>
</organism>
<feature type="transmembrane region" description="Helical" evidence="1">
    <location>
        <begin position="22"/>
        <end position="44"/>
    </location>
</feature>
<keyword evidence="1" id="KW-1133">Transmembrane helix</keyword>
<evidence type="ECO:0000256" key="1">
    <source>
        <dbReference type="SAM" id="Phobius"/>
    </source>
</evidence>
<evidence type="ECO:0000313" key="3">
    <source>
        <dbReference type="Proteomes" id="UP000541558"/>
    </source>
</evidence>
<accession>A0A8H5FH20</accession>
<comment type="caution">
    <text evidence="2">The sequence shown here is derived from an EMBL/GenBank/DDBJ whole genome shotgun (WGS) entry which is preliminary data.</text>
</comment>
<feature type="transmembrane region" description="Helical" evidence="1">
    <location>
        <begin position="56"/>
        <end position="80"/>
    </location>
</feature>
<dbReference type="Proteomes" id="UP000541558">
    <property type="component" value="Unassembled WGS sequence"/>
</dbReference>
<feature type="transmembrane region" description="Helical" evidence="1">
    <location>
        <begin position="136"/>
        <end position="155"/>
    </location>
</feature>
<keyword evidence="1" id="KW-0472">Membrane</keyword>
<protein>
    <submittedName>
        <fullName evidence="2">Uncharacterized protein</fullName>
    </submittedName>
</protein>
<feature type="transmembrane region" description="Helical" evidence="1">
    <location>
        <begin position="216"/>
        <end position="241"/>
    </location>
</feature>
<name>A0A8H5FH20_9AGAR</name>
<dbReference type="EMBL" id="JAACJK010000058">
    <property type="protein sequence ID" value="KAF5336509.1"/>
    <property type="molecule type" value="Genomic_DNA"/>
</dbReference>
<proteinExistence type="predicted"/>
<feature type="transmembrane region" description="Helical" evidence="1">
    <location>
        <begin position="100"/>
        <end position="124"/>
    </location>
</feature>
<dbReference type="AlphaFoldDB" id="A0A8H5FH20"/>